<keyword evidence="2" id="KW-1185">Reference proteome</keyword>
<reference evidence="1 2" key="1">
    <citation type="submission" date="2015-04" db="EMBL/GenBank/DDBJ databases">
        <title>Complete genome sequence of Schizopora paradoxa KUC8140, a cosmopolitan wood degrader in East Asia.</title>
        <authorList>
            <consortium name="DOE Joint Genome Institute"/>
            <person name="Min B."/>
            <person name="Park H."/>
            <person name="Jang Y."/>
            <person name="Kim J.-J."/>
            <person name="Kim K.H."/>
            <person name="Pangilinan J."/>
            <person name="Lipzen A."/>
            <person name="Riley R."/>
            <person name="Grigoriev I.V."/>
            <person name="Spatafora J.W."/>
            <person name="Choi I.-G."/>
        </authorList>
    </citation>
    <scope>NUCLEOTIDE SEQUENCE [LARGE SCALE GENOMIC DNA]</scope>
    <source>
        <strain evidence="1 2">KUC8140</strain>
    </source>
</reference>
<dbReference type="EMBL" id="KQ085950">
    <property type="protein sequence ID" value="KLO13984.1"/>
    <property type="molecule type" value="Genomic_DNA"/>
</dbReference>
<accession>A0A0H2RQ53</accession>
<protein>
    <submittedName>
        <fullName evidence="1">Uncharacterized protein</fullName>
    </submittedName>
</protein>
<evidence type="ECO:0000313" key="2">
    <source>
        <dbReference type="Proteomes" id="UP000053477"/>
    </source>
</evidence>
<proteinExistence type="predicted"/>
<name>A0A0H2RQ53_9AGAM</name>
<gene>
    <name evidence="1" type="ORF">SCHPADRAFT_889568</name>
</gene>
<dbReference type="Proteomes" id="UP000053477">
    <property type="component" value="Unassembled WGS sequence"/>
</dbReference>
<dbReference type="AlphaFoldDB" id="A0A0H2RQ53"/>
<evidence type="ECO:0000313" key="1">
    <source>
        <dbReference type="EMBL" id="KLO13984.1"/>
    </source>
</evidence>
<organism evidence="1 2">
    <name type="scientific">Schizopora paradoxa</name>
    <dbReference type="NCBI Taxonomy" id="27342"/>
    <lineage>
        <taxon>Eukaryota</taxon>
        <taxon>Fungi</taxon>
        <taxon>Dikarya</taxon>
        <taxon>Basidiomycota</taxon>
        <taxon>Agaricomycotina</taxon>
        <taxon>Agaricomycetes</taxon>
        <taxon>Hymenochaetales</taxon>
        <taxon>Schizoporaceae</taxon>
        <taxon>Schizopora</taxon>
    </lineage>
</organism>
<sequence>MAALNARALAFDIPVNQYLLALLALGDHEGHSSRLHSTEVNGAVWLSNSSRSVRLQWNRTSSTFVFNLPNQFASPTAFGGLSRNGRLEYKVPKFRGNTGEKLVPARYAPRSNAASTHRGGRHKLEFPASRIMMEGAEKAPLRFYPCLCCPATKNWCLVLAARTNGFLKDKPEAEQRRLRYRGSIRQTQTPQVQKFREGRVQFEILRRGDKDARAIFFFGSLPEFVQCDGRRALRRNRLKQVLEYEGLTMDSPVSDVRVLYDNRPDLDPRILLLVWFQKSTREAVDGENKSISSIVQCLRGSCAEGNRNLAVSRLPRKQPLTLLHLAHRCQSSGR</sequence>
<dbReference type="InParanoid" id="A0A0H2RQ53"/>